<evidence type="ECO:0000313" key="7">
    <source>
        <dbReference type="EMBL" id="MBU9712677.1"/>
    </source>
</evidence>
<reference evidence="7 8" key="1">
    <citation type="submission" date="2021-06" db="EMBL/GenBank/DDBJ databases">
        <title>Bacillus sp. RD4P76, an endophyte from a halophyte.</title>
        <authorList>
            <person name="Sun J.-Q."/>
        </authorList>
    </citation>
    <scope>NUCLEOTIDE SEQUENCE [LARGE SCALE GENOMIC DNA]</scope>
    <source>
        <strain evidence="7 8">CGMCC 1.15917</strain>
    </source>
</reference>
<accession>A0ABS6JG99</accession>
<evidence type="ECO:0000259" key="6">
    <source>
        <dbReference type="Pfam" id="PF03636"/>
    </source>
</evidence>
<protein>
    <submittedName>
        <fullName evidence="7">Glycoside hydrolase family 65 protein</fullName>
    </submittedName>
</protein>
<dbReference type="InterPro" id="IPR005194">
    <property type="entry name" value="Glyco_hydro_65_C"/>
</dbReference>
<keyword evidence="2" id="KW-0328">Glycosyltransferase</keyword>
<evidence type="ECO:0000256" key="1">
    <source>
        <dbReference type="ARBA" id="ARBA00006768"/>
    </source>
</evidence>
<feature type="domain" description="Glycoside hydrolase family 65 N-terminal" evidence="6">
    <location>
        <begin position="18"/>
        <end position="255"/>
    </location>
</feature>
<dbReference type="PIRSF" id="PIRSF036289">
    <property type="entry name" value="Glycosyl_hydrolase_malt_phosph"/>
    <property type="match status" value="1"/>
</dbReference>
<evidence type="ECO:0000259" key="5">
    <source>
        <dbReference type="Pfam" id="PF03633"/>
    </source>
</evidence>
<comment type="caution">
    <text evidence="7">The sequence shown here is derived from an EMBL/GenBank/DDBJ whole genome shotgun (WGS) entry which is preliminary data.</text>
</comment>
<dbReference type="Proteomes" id="UP000784880">
    <property type="component" value="Unassembled WGS sequence"/>
</dbReference>
<comment type="similarity">
    <text evidence="1">Belongs to the glycosyl hydrolase 65 family.</text>
</comment>
<dbReference type="EMBL" id="JAHQCS010000107">
    <property type="protein sequence ID" value="MBU9712677.1"/>
    <property type="molecule type" value="Genomic_DNA"/>
</dbReference>
<name>A0ABS6JG99_9BACI</name>
<evidence type="ECO:0000259" key="4">
    <source>
        <dbReference type="Pfam" id="PF03632"/>
    </source>
</evidence>
<evidence type="ECO:0000256" key="2">
    <source>
        <dbReference type="ARBA" id="ARBA00022676"/>
    </source>
</evidence>
<dbReference type="InterPro" id="IPR005196">
    <property type="entry name" value="Glyco_hydro_65_N"/>
</dbReference>
<keyword evidence="3" id="KW-0808">Transferase</keyword>
<proteinExistence type="inferred from homology"/>
<dbReference type="Pfam" id="PF03632">
    <property type="entry name" value="Glyco_hydro_65m"/>
    <property type="match status" value="1"/>
</dbReference>
<dbReference type="PANTHER" id="PTHR11051">
    <property type="entry name" value="GLYCOSYL HYDROLASE-RELATED"/>
    <property type="match status" value="1"/>
</dbReference>
<dbReference type="GO" id="GO:0016787">
    <property type="term" value="F:hydrolase activity"/>
    <property type="evidence" value="ECO:0007669"/>
    <property type="project" value="UniProtKB-KW"/>
</dbReference>
<feature type="domain" description="Glycoside hydrolase family 65 central catalytic" evidence="4">
    <location>
        <begin position="331"/>
        <end position="718"/>
    </location>
</feature>
<keyword evidence="7" id="KW-0378">Hydrolase</keyword>
<dbReference type="Pfam" id="PF03633">
    <property type="entry name" value="Glyco_hydro_65C"/>
    <property type="match status" value="1"/>
</dbReference>
<feature type="domain" description="Glycoside hydrolase family 65 C-terminal" evidence="5">
    <location>
        <begin position="728"/>
        <end position="787"/>
    </location>
</feature>
<dbReference type="PANTHER" id="PTHR11051:SF8">
    <property type="entry name" value="PROTEIN-GLUCOSYLGALACTOSYLHYDROXYLYSINE GLUCOSIDASE"/>
    <property type="match status" value="1"/>
</dbReference>
<dbReference type="Pfam" id="PF03636">
    <property type="entry name" value="Glyco_hydro_65N"/>
    <property type="match status" value="1"/>
</dbReference>
<dbReference type="RefSeq" id="WP_217066854.1">
    <property type="nucleotide sequence ID" value="NZ_JAHQCS010000107.1"/>
</dbReference>
<dbReference type="InterPro" id="IPR005195">
    <property type="entry name" value="Glyco_hydro_65_M"/>
</dbReference>
<sequence length="804" mass="93536">MMNYTSGNGNIKNWVLSEEQFHPDQLGKCESIMYLGNGYLGLRSATEEPYLQEKRNLFVNGTFNQGEENEVTELPNLADMTRFDMKIDGERFSLEFGKTKEYVRQLNLKTAELTRKIQWISPKGKEIWFQFRRFVSLHNLHLIGMKLEVESVSHPIQLTIESGINGQMTNSGSQHFLEGERRVHQKCALEMIQTTKESKINIILNAVHTLRINGEEIRNDPEMNMSRRKVWLTYNVALQPSDQFVFEKLATVYTSVDKEFSRYDKGMYDVEYQLDDSIKYIRKQASKELQELHNKGYEMLFNQHAEKWETIWNIYKLEVDSTESFDQLALRFSLYHLIAMTPAHDEKMGIGAKALSGEGYRGHSFWDTEIFILPFFTYSNQAIAKSLLTYRYLGLESAKRKAKANGYEGAMYPWEAAKPSDGEVTPEWGDIDIVTGKPTKIWPGLIEQHITADIAFAIYQYTKVTGDKDFLIAYGYEIIFETATFWASRLEWSSENGQYYINDVIGPDEYKEHVNNNAYTNYMAYFNLKLAIRFVDQLKQDDKKRFLQMDKKLDLNNHYLNWLEKAEKLYLPEPRAKDHVIPQDDTYLSLKELDLSKYKNQDSVRGIYKDYNPEQINHFQVTKQADTLLIFYLLEQTFLADDERLSQQVKSANFHFYEPRTLHDSSLSLSTHVILACDLGKVDLAYEMFTKLCETDLGPSMDTSNEGIHAASIGGMWTAAVFGFGGVRLYQEELRINPQLPTQWKQLKFVFHWRGHPLHITITKSTLRVEASTMENIRFRVFEKAFTFRESIEIPLEKGSLLSY</sequence>
<organism evidence="7 8">
    <name type="scientific">Evansella tamaricis</name>
    <dbReference type="NCBI Taxonomy" id="2069301"/>
    <lineage>
        <taxon>Bacteria</taxon>
        <taxon>Bacillati</taxon>
        <taxon>Bacillota</taxon>
        <taxon>Bacilli</taxon>
        <taxon>Bacillales</taxon>
        <taxon>Bacillaceae</taxon>
        <taxon>Evansella</taxon>
    </lineage>
</organism>
<gene>
    <name evidence="7" type="ORF">KS419_13080</name>
</gene>
<evidence type="ECO:0000313" key="8">
    <source>
        <dbReference type="Proteomes" id="UP000784880"/>
    </source>
</evidence>
<dbReference type="InterPro" id="IPR017045">
    <property type="entry name" value="Malt_Pase/Glycosyl_Hdrlase"/>
</dbReference>
<evidence type="ECO:0000256" key="3">
    <source>
        <dbReference type="ARBA" id="ARBA00022679"/>
    </source>
</evidence>
<keyword evidence="8" id="KW-1185">Reference proteome</keyword>